<evidence type="ECO:0000313" key="3">
    <source>
        <dbReference type="Proteomes" id="UP000024533"/>
    </source>
</evidence>
<proteinExistence type="predicted"/>
<dbReference type="OrthoDB" id="10255422at2759"/>
<evidence type="ECO:0000313" key="2">
    <source>
        <dbReference type="EMBL" id="KDB23267.1"/>
    </source>
</evidence>
<evidence type="ECO:0000259" key="1">
    <source>
        <dbReference type="Pfam" id="PF06983"/>
    </source>
</evidence>
<dbReference type="HOGENOM" id="CLU_046006_22_1_1"/>
<keyword evidence="3" id="KW-1185">Reference proteome</keyword>
<accession>A0A059J721</accession>
<dbReference type="Proteomes" id="UP000024533">
    <property type="component" value="Unassembled WGS sequence"/>
</dbReference>
<dbReference type="InterPro" id="IPR029068">
    <property type="entry name" value="Glyas_Bleomycin-R_OHBP_Dase"/>
</dbReference>
<dbReference type="InterPro" id="IPR028973">
    <property type="entry name" value="PhnB-like"/>
</dbReference>
<name>A0A059J721_TRIIM</name>
<dbReference type="PANTHER" id="PTHR33990">
    <property type="entry name" value="PROTEIN YJDN-RELATED"/>
    <property type="match status" value="1"/>
</dbReference>
<dbReference type="AlphaFoldDB" id="A0A059J721"/>
<feature type="domain" description="PhnB-like" evidence="1">
    <location>
        <begin position="58"/>
        <end position="176"/>
    </location>
</feature>
<gene>
    <name evidence="2" type="ORF">H109_04833</name>
</gene>
<dbReference type="CDD" id="cd06588">
    <property type="entry name" value="PhnB_like"/>
    <property type="match status" value="1"/>
</dbReference>
<organism evidence="2 3">
    <name type="scientific">Trichophyton interdigitale (strain MR816)</name>
    <dbReference type="NCBI Taxonomy" id="1215338"/>
    <lineage>
        <taxon>Eukaryota</taxon>
        <taxon>Fungi</taxon>
        <taxon>Dikarya</taxon>
        <taxon>Ascomycota</taxon>
        <taxon>Pezizomycotina</taxon>
        <taxon>Eurotiomycetes</taxon>
        <taxon>Eurotiomycetidae</taxon>
        <taxon>Onygenales</taxon>
        <taxon>Arthrodermataceae</taxon>
        <taxon>Trichophyton</taxon>
    </lineage>
</organism>
<dbReference type="OMA" id="EESQCGW"/>
<dbReference type="Gene3D" id="3.10.180.10">
    <property type="entry name" value="2,3-Dihydroxybiphenyl 1,2-Dioxygenase, domain 1"/>
    <property type="match status" value="1"/>
</dbReference>
<dbReference type="STRING" id="1215338.A0A059J721"/>
<reference evidence="2 3" key="1">
    <citation type="submission" date="2014-02" db="EMBL/GenBank/DDBJ databases">
        <title>The Genome Sequence of Trichophyton interdigitale MR816.</title>
        <authorList>
            <consortium name="The Broad Institute Genomics Platform"/>
            <person name="Cuomo C.A."/>
            <person name="White T.C."/>
            <person name="Graser Y."/>
            <person name="Martinez-Rossi N."/>
            <person name="Heitman J."/>
            <person name="Young S.K."/>
            <person name="Zeng Q."/>
            <person name="Gargeya S."/>
            <person name="Abouelleil A."/>
            <person name="Alvarado L."/>
            <person name="Chapman S.B."/>
            <person name="Gainer-Dewar J."/>
            <person name="Goldberg J."/>
            <person name="Griggs A."/>
            <person name="Gujja S."/>
            <person name="Hansen M."/>
            <person name="Howarth C."/>
            <person name="Imamovic A."/>
            <person name="Larimer J."/>
            <person name="Martinez D."/>
            <person name="Murphy C."/>
            <person name="Pearson M.D."/>
            <person name="Persinoti G."/>
            <person name="Poon T."/>
            <person name="Priest M."/>
            <person name="Roberts A.D."/>
            <person name="Saif S."/>
            <person name="Shea T.D."/>
            <person name="Sykes S.N."/>
            <person name="Wortman J."/>
            <person name="Nusbaum C."/>
            <person name="Birren B."/>
        </authorList>
    </citation>
    <scope>NUCLEOTIDE SEQUENCE [LARGE SCALE GENOMIC DNA]</scope>
    <source>
        <strain evidence="2 3">MR816</strain>
    </source>
</reference>
<sequence>MFLYRIGCFLAFVPCNFFQGALDFWGANSFTQSPRYLPKYSNILKPDIRRQNDRFPTQKIHPCLWFDKEGLEAARLYTSIFSNNPHSKTKGDSYIVNEAAITNESAVLVSFKLNGQEYSALNGGPHYKHTPAISMFVTCEDQAEVDYFWDALLKDGGKPVQCGWLTDKFGVSWQIVPRALMVLSADEDREKANRVQQAMMKCVKMDVKKLEDAYNGVQ</sequence>
<comment type="caution">
    <text evidence="2">The sequence shown here is derived from an EMBL/GenBank/DDBJ whole genome shotgun (WGS) entry which is preliminary data.</text>
</comment>
<dbReference type="SUPFAM" id="SSF54593">
    <property type="entry name" value="Glyoxalase/Bleomycin resistance protein/Dihydroxybiphenyl dioxygenase"/>
    <property type="match status" value="1"/>
</dbReference>
<dbReference type="PANTHER" id="PTHR33990:SF2">
    <property type="entry name" value="PHNB-LIKE DOMAIN-CONTAINING PROTEIN"/>
    <property type="match status" value="1"/>
</dbReference>
<protein>
    <recommendedName>
        <fullName evidence="1">PhnB-like domain-containing protein</fullName>
    </recommendedName>
</protein>
<dbReference type="Pfam" id="PF06983">
    <property type="entry name" value="3-dmu-9_3-mt"/>
    <property type="match status" value="1"/>
</dbReference>
<dbReference type="EMBL" id="AOKY01000312">
    <property type="protein sequence ID" value="KDB23267.1"/>
    <property type="molecule type" value="Genomic_DNA"/>
</dbReference>